<evidence type="ECO:0000256" key="1">
    <source>
        <dbReference type="ARBA" id="ARBA00004651"/>
    </source>
</evidence>
<feature type="transmembrane region" description="Helical" evidence="9">
    <location>
        <begin position="63"/>
        <end position="80"/>
    </location>
</feature>
<evidence type="ECO:0000259" key="10">
    <source>
        <dbReference type="PROSITE" id="PS50850"/>
    </source>
</evidence>
<organism evidence="11 12">
    <name type="scientific">Microbacterium barkeri</name>
    <dbReference type="NCBI Taxonomy" id="33917"/>
    <lineage>
        <taxon>Bacteria</taxon>
        <taxon>Bacillati</taxon>
        <taxon>Actinomycetota</taxon>
        <taxon>Actinomycetes</taxon>
        <taxon>Micrococcales</taxon>
        <taxon>Microbacteriaceae</taxon>
        <taxon>Microbacterium</taxon>
    </lineage>
</organism>
<dbReference type="Gene3D" id="1.20.1720.10">
    <property type="entry name" value="Multidrug resistance protein D"/>
    <property type="match status" value="1"/>
</dbReference>
<dbReference type="PANTHER" id="PTHR23502:SF132">
    <property type="entry name" value="POLYAMINE TRANSPORTER 2-RELATED"/>
    <property type="match status" value="1"/>
</dbReference>
<keyword evidence="4" id="KW-1003">Cell membrane</keyword>
<feature type="compositionally biased region" description="Basic and acidic residues" evidence="8">
    <location>
        <begin position="1"/>
        <end position="13"/>
    </location>
</feature>
<dbReference type="InterPro" id="IPR005829">
    <property type="entry name" value="Sugar_transporter_CS"/>
</dbReference>
<feature type="transmembrane region" description="Helical" evidence="9">
    <location>
        <begin position="193"/>
        <end position="214"/>
    </location>
</feature>
<dbReference type="AlphaFoldDB" id="A0A9W6LX69"/>
<protein>
    <submittedName>
        <fullName evidence="11">Multidrug resistance transporter, Bcr/CflA family protein</fullName>
    </submittedName>
</protein>
<evidence type="ECO:0000256" key="2">
    <source>
        <dbReference type="ARBA" id="ARBA00006236"/>
    </source>
</evidence>
<reference evidence="11" key="2">
    <citation type="submission" date="2023-01" db="EMBL/GenBank/DDBJ databases">
        <authorList>
            <person name="Sun Q."/>
            <person name="Evtushenko L."/>
        </authorList>
    </citation>
    <scope>NUCLEOTIDE SEQUENCE</scope>
    <source>
        <strain evidence="11">VKM Ac-1020</strain>
    </source>
</reference>
<feature type="transmembrane region" description="Helical" evidence="9">
    <location>
        <begin position="100"/>
        <end position="118"/>
    </location>
</feature>
<feature type="transmembrane region" description="Helical" evidence="9">
    <location>
        <begin position="220"/>
        <end position="239"/>
    </location>
</feature>
<feature type="region of interest" description="Disordered" evidence="8">
    <location>
        <begin position="1"/>
        <end position="29"/>
    </location>
</feature>
<proteinExistence type="inferred from homology"/>
<dbReference type="PANTHER" id="PTHR23502">
    <property type="entry name" value="MAJOR FACILITATOR SUPERFAMILY"/>
    <property type="match status" value="1"/>
</dbReference>
<evidence type="ECO:0000313" key="12">
    <source>
        <dbReference type="Proteomes" id="UP001142462"/>
    </source>
</evidence>
<accession>A0A9W6LX69</accession>
<name>A0A9W6LX69_9MICO</name>
<dbReference type="InterPro" id="IPR020846">
    <property type="entry name" value="MFS_dom"/>
</dbReference>
<evidence type="ECO:0000256" key="8">
    <source>
        <dbReference type="SAM" id="MobiDB-lite"/>
    </source>
</evidence>
<gene>
    <name evidence="11" type="ORF">GCM10017576_20450</name>
</gene>
<dbReference type="InterPro" id="IPR011701">
    <property type="entry name" value="MFS"/>
</dbReference>
<keyword evidence="12" id="KW-1185">Reference proteome</keyword>
<keyword evidence="6 9" id="KW-1133">Transmembrane helix</keyword>
<feature type="domain" description="Major facilitator superfamily (MFS) profile" evidence="10">
    <location>
        <begin position="62"/>
        <end position="452"/>
    </location>
</feature>
<dbReference type="NCBIfam" id="TIGR00710">
    <property type="entry name" value="efflux_Bcr_CflA"/>
    <property type="match status" value="1"/>
</dbReference>
<dbReference type="GO" id="GO:1990961">
    <property type="term" value="P:xenobiotic detoxification by transmembrane export across the plasma membrane"/>
    <property type="evidence" value="ECO:0007669"/>
    <property type="project" value="InterPro"/>
</dbReference>
<dbReference type="SUPFAM" id="SSF103473">
    <property type="entry name" value="MFS general substrate transporter"/>
    <property type="match status" value="1"/>
</dbReference>
<dbReference type="CDD" id="cd17320">
    <property type="entry name" value="MFS_MdfA_MDR_like"/>
    <property type="match status" value="1"/>
</dbReference>
<feature type="transmembrane region" description="Helical" evidence="9">
    <location>
        <begin position="335"/>
        <end position="352"/>
    </location>
</feature>
<evidence type="ECO:0000256" key="4">
    <source>
        <dbReference type="ARBA" id="ARBA00022475"/>
    </source>
</evidence>
<comment type="caution">
    <text evidence="11">The sequence shown here is derived from an EMBL/GenBank/DDBJ whole genome shotgun (WGS) entry which is preliminary data.</text>
</comment>
<keyword evidence="5 9" id="KW-0812">Transmembrane</keyword>
<feature type="transmembrane region" description="Helical" evidence="9">
    <location>
        <begin position="430"/>
        <end position="448"/>
    </location>
</feature>
<evidence type="ECO:0000256" key="9">
    <source>
        <dbReference type="SAM" id="Phobius"/>
    </source>
</evidence>
<feature type="transmembrane region" description="Helical" evidence="9">
    <location>
        <begin position="307"/>
        <end position="328"/>
    </location>
</feature>
<dbReference type="InterPro" id="IPR004812">
    <property type="entry name" value="Efflux_drug-R_Bcr/CmlA"/>
</dbReference>
<feature type="transmembrane region" description="Helical" evidence="9">
    <location>
        <begin position="268"/>
        <end position="287"/>
    </location>
</feature>
<dbReference type="Pfam" id="PF07690">
    <property type="entry name" value="MFS_1"/>
    <property type="match status" value="1"/>
</dbReference>
<reference evidence="11" key="1">
    <citation type="journal article" date="2014" name="Int. J. Syst. Evol. Microbiol.">
        <title>Complete genome sequence of Corynebacterium casei LMG S-19264T (=DSM 44701T), isolated from a smear-ripened cheese.</title>
        <authorList>
            <consortium name="US DOE Joint Genome Institute (JGI-PGF)"/>
            <person name="Walter F."/>
            <person name="Albersmeier A."/>
            <person name="Kalinowski J."/>
            <person name="Ruckert C."/>
        </authorList>
    </citation>
    <scope>NUCLEOTIDE SEQUENCE</scope>
    <source>
        <strain evidence="11">VKM Ac-1020</strain>
    </source>
</reference>
<evidence type="ECO:0000256" key="7">
    <source>
        <dbReference type="ARBA" id="ARBA00023136"/>
    </source>
</evidence>
<dbReference type="Proteomes" id="UP001142462">
    <property type="component" value="Unassembled WGS sequence"/>
</dbReference>
<comment type="similarity">
    <text evidence="2">Belongs to the major facilitator superfamily. Bcr/CmlA family.</text>
</comment>
<feature type="transmembrane region" description="Helical" evidence="9">
    <location>
        <begin position="130"/>
        <end position="149"/>
    </location>
</feature>
<evidence type="ECO:0000256" key="5">
    <source>
        <dbReference type="ARBA" id="ARBA00022692"/>
    </source>
</evidence>
<dbReference type="PROSITE" id="PS50850">
    <property type="entry name" value="MFS"/>
    <property type="match status" value="1"/>
</dbReference>
<dbReference type="GO" id="GO:0005886">
    <property type="term" value="C:plasma membrane"/>
    <property type="evidence" value="ECO:0007669"/>
    <property type="project" value="UniProtKB-SubCell"/>
</dbReference>
<dbReference type="EMBL" id="BSEJ01000009">
    <property type="protein sequence ID" value="GLJ61915.1"/>
    <property type="molecule type" value="Genomic_DNA"/>
</dbReference>
<sequence length="458" mass="47731">MTHEDRSPRDEHGHHPHTGSIPTATGLIPVPTGTIPLPDAARAAAGEMPRTHRGDALSSGRRLAYVLLLGALTALGPFTIDLYLPAFPLLERDFETTSAAIQLTLTGTMIGFALGQLVVGPLSDKFGRRVPLLIVTALHVLSSLAAAFAPTLELLGAARVLMGMGAAAGGVVAMAMVRDLFGGRRLVIMLSRLALVTGVAPVVAPLIGSALLTVMPWHGIFLVLAAYGTVMLLCANFALPETRPASDRISHETVSVWHRYRVVLTDRVYLGVLVIGAMTFSGLFSYLSASSFLFQQSYGFTEVQYGLLFASNSVGLVIGNQVAARLAARFGPQWVLAYATAVLVLASAGIIVGDQLGLGVWGVVIPLFVFMTTCGFTFPCAQVLALDRHPEAAGTAASVLGATNNGIAGVISPLVGVISAASGITGTTMASVMLGCSAIAVLSLWLVVRPRSLGLLAD</sequence>
<feature type="transmembrane region" description="Helical" evidence="9">
    <location>
        <begin position="406"/>
        <end position="424"/>
    </location>
</feature>
<evidence type="ECO:0000256" key="6">
    <source>
        <dbReference type="ARBA" id="ARBA00022989"/>
    </source>
</evidence>
<evidence type="ECO:0000313" key="11">
    <source>
        <dbReference type="EMBL" id="GLJ61915.1"/>
    </source>
</evidence>
<feature type="transmembrane region" description="Helical" evidence="9">
    <location>
        <begin position="161"/>
        <end position="181"/>
    </location>
</feature>
<evidence type="ECO:0000256" key="3">
    <source>
        <dbReference type="ARBA" id="ARBA00022448"/>
    </source>
</evidence>
<comment type="subcellular location">
    <subcellularLocation>
        <location evidence="1">Cell membrane</location>
        <topology evidence="1">Multi-pass membrane protein</topology>
    </subcellularLocation>
</comment>
<dbReference type="InterPro" id="IPR036259">
    <property type="entry name" value="MFS_trans_sf"/>
</dbReference>
<dbReference type="GO" id="GO:0042910">
    <property type="term" value="F:xenobiotic transmembrane transporter activity"/>
    <property type="evidence" value="ECO:0007669"/>
    <property type="project" value="InterPro"/>
</dbReference>
<feature type="transmembrane region" description="Helical" evidence="9">
    <location>
        <begin position="358"/>
        <end position="385"/>
    </location>
</feature>
<dbReference type="PROSITE" id="PS00216">
    <property type="entry name" value="SUGAR_TRANSPORT_1"/>
    <property type="match status" value="1"/>
</dbReference>
<keyword evidence="3" id="KW-0813">Transport</keyword>
<keyword evidence="7 9" id="KW-0472">Membrane</keyword>